<feature type="compositionally biased region" description="Polar residues" evidence="1">
    <location>
        <begin position="251"/>
        <end position="260"/>
    </location>
</feature>
<feature type="compositionally biased region" description="Polar residues" evidence="1">
    <location>
        <begin position="131"/>
        <end position="141"/>
    </location>
</feature>
<feature type="compositionally biased region" description="Acidic residues" evidence="1">
    <location>
        <begin position="503"/>
        <end position="532"/>
    </location>
</feature>
<feature type="compositionally biased region" description="Low complexity" evidence="1">
    <location>
        <begin position="43"/>
        <end position="54"/>
    </location>
</feature>
<dbReference type="Gene3D" id="1.10.472.10">
    <property type="entry name" value="Cyclin-like"/>
    <property type="match status" value="1"/>
</dbReference>
<gene>
    <name evidence="2" type="ORF">LODBEIA_P03160</name>
</gene>
<feature type="compositionally biased region" description="Low complexity" evidence="1">
    <location>
        <begin position="65"/>
        <end position="80"/>
    </location>
</feature>
<dbReference type="Proteomes" id="UP001497383">
    <property type="component" value="Chromosome 1"/>
</dbReference>
<dbReference type="Pfam" id="PF08613">
    <property type="entry name" value="Cyclin"/>
    <property type="match status" value="2"/>
</dbReference>
<feature type="region of interest" description="Disordered" evidence="1">
    <location>
        <begin position="457"/>
        <end position="532"/>
    </location>
</feature>
<feature type="region of interest" description="Disordered" evidence="1">
    <location>
        <begin position="1"/>
        <end position="88"/>
    </location>
</feature>
<feature type="region of interest" description="Disordered" evidence="1">
    <location>
        <begin position="728"/>
        <end position="752"/>
    </location>
</feature>
<accession>A0ABP0ZIU0</accession>
<feature type="region of interest" description="Disordered" evidence="1">
    <location>
        <begin position="299"/>
        <end position="323"/>
    </location>
</feature>
<evidence type="ECO:0000313" key="3">
    <source>
        <dbReference type="Proteomes" id="UP001497383"/>
    </source>
</evidence>
<feature type="region of interest" description="Disordered" evidence="1">
    <location>
        <begin position="218"/>
        <end position="260"/>
    </location>
</feature>
<evidence type="ECO:0008006" key="4">
    <source>
        <dbReference type="Google" id="ProtNLM"/>
    </source>
</evidence>
<dbReference type="PANTHER" id="PTHR15615:SF94">
    <property type="entry name" value="PHO85 CYCLIN-6-RELATED"/>
    <property type="match status" value="1"/>
</dbReference>
<evidence type="ECO:0000256" key="1">
    <source>
        <dbReference type="SAM" id="MobiDB-lite"/>
    </source>
</evidence>
<feature type="compositionally biased region" description="Gly residues" evidence="1">
    <location>
        <begin position="728"/>
        <end position="740"/>
    </location>
</feature>
<feature type="compositionally biased region" description="Polar residues" evidence="1">
    <location>
        <begin position="55"/>
        <end position="64"/>
    </location>
</feature>
<protein>
    <recommendedName>
        <fullName evidence="4">Cyclin-domain-containing protein</fullName>
    </recommendedName>
</protein>
<evidence type="ECO:0000313" key="2">
    <source>
        <dbReference type="EMBL" id="CAK9435589.1"/>
    </source>
</evidence>
<sequence length="752" mass="83633">MASGFSNNEGSTTIESTSSVIDPQPQNHQFHNIYSNHDAQKESFSGGTSSSSISKPQVSNLTRTLLSQPQSQQQQQPEQLPNHEGQQHMALHSAEDTDVLAGVGYGSDSNCSRDESQSPFSARKSGAFPQQIPTTTTQNSYNYIPSTHNTPTAICSSYTSNHSQNSSLPSNNFITTTAPHSYGDRHGGFSSSSFRPNTVPYAFPTTTVHTDTAIPNRFSTTGSTFSQPSQSLNSAPFSIPNQFQPPMIHHPTTSNAQQQRIPSSLPAYHQFGQAYGSNPHHQHQQPPYLNRLHSLLSQDKSQGVASGGSTRNSIPIPQLTSGNDQSARLALPQSNSLNQTSPFFDTNPAQQQQQQREQQQQKQAQEQQQQPYKQPEPDHRMTYNEFLSELNRKAAAENGIGSNEEHLNIVDFPVNDLIVMLSCLLTKIIEANDKLHPNHFENTIAIRQKIKEEKKLRKSQKLKRQQKEEQGTVVDEDKMDEDQSNEAQRPDEAFTVRVHAEDGMDDDDNNDDDDDNNNNGDNDDDDDGEDDEMKNKYLANVLAFHGTNIPGISLHAYLARVLKYCPVTNEVFLSLLVYFDRIAKKANNLNQKRKSHAHGNSNNNQNNQNNNGIRSQQGDKKTEHEEEEDNVSSLEAEQLFVMDSYNIHRLIISGITVSSKFFSDIFYKNLRYAKVGGLPLEELNYLELQFLLLLDFKLMISVEELQNYGDLLSRFWKREQVAHGNSGAGATIGGGAGGGTDVPVAQSGEVKS</sequence>
<proteinExistence type="predicted"/>
<feature type="region of interest" description="Disordered" evidence="1">
    <location>
        <begin position="590"/>
        <end position="631"/>
    </location>
</feature>
<feature type="compositionally biased region" description="Basic and acidic residues" evidence="1">
    <location>
        <begin position="488"/>
        <end position="502"/>
    </location>
</feature>
<name>A0ABP0ZIU0_9ASCO</name>
<organism evidence="2 3">
    <name type="scientific">Lodderomyces beijingensis</name>
    <dbReference type="NCBI Taxonomy" id="1775926"/>
    <lineage>
        <taxon>Eukaryota</taxon>
        <taxon>Fungi</taxon>
        <taxon>Dikarya</taxon>
        <taxon>Ascomycota</taxon>
        <taxon>Saccharomycotina</taxon>
        <taxon>Pichiomycetes</taxon>
        <taxon>Debaryomycetaceae</taxon>
        <taxon>Candida/Lodderomyces clade</taxon>
        <taxon>Lodderomyces</taxon>
    </lineage>
</organism>
<feature type="region of interest" description="Disordered" evidence="1">
    <location>
        <begin position="335"/>
        <end position="379"/>
    </location>
</feature>
<feature type="compositionally biased region" description="Low complexity" evidence="1">
    <location>
        <begin position="348"/>
        <end position="373"/>
    </location>
</feature>
<feature type="compositionally biased region" description="Polar residues" evidence="1">
    <location>
        <begin position="1"/>
        <end position="37"/>
    </location>
</feature>
<feature type="compositionally biased region" description="Polar residues" evidence="1">
    <location>
        <begin position="335"/>
        <end position="344"/>
    </location>
</feature>
<feature type="region of interest" description="Disordered" evidence="1">
    <location>
        <begin position="100"/>
        <end position="141"/>
    </location>
</feature>
<keyword evidence="3" id="KW-1185">Reference proteome</keyword>
<dbReference type="EMBL" id="OZ022405">
    <property type="protein sequence ID" value="CAK9435589.1"/>
    <property type="molecule type" value="Genomic_DNA"/>
</dbReference>
<dbReference type="RefSeq" id="XP_066827254.1">
    <property type="nucleotide sequence ID" value="XM_066973239.1"/>
</dbReference>
<feature type="compositionally biased region" description="Low complexity" evidence="1">
    <location>
        <begin position="600"/>
        <end position="611"/>
    </location>
</feature>
<dbReference type="CDD" id="cd20558">
    <property type="entry name" value="CYCLIN_ScPCL7-like"/>
    <property type="match status" value="1"/>
</dbReference>
<dbReference type="InterPro" id="IPR013922">
    <property type="entry name" value="Cyclin_PHO80-like"/>
</dbReference>
<dbReference type="PANTHER" id="PTHR15615">
    <property type="match status" value="1"/>
</dbReference>
<reference evidence="2 3" key="1">
    <citation type="submission" date="2024-03" db="EMBL/GenBank/DDBJ databases">
        <authorList>
            <person name="Brejova B."/>
        </authorList>
    </citation>
    <scope>NUCLEOTIDE SEQUENCE [LARGE SCALE GENOMIC DNA]</scope>
    <source>
        <strain evidence="2 3">CBS 14171</strain>
    </source>
</reference>
<feature type="compositionally biased region" description="Polar residues" evidence="1">
    <location>
        <begin position="218"/>
        <end position="244"/>
    </location>
</feature>
<dbReference type="GeneID" id="92205512"/>